<sequence>MAHPNFRKTHDVQSFAKLYQEKERKQRERKRQKRQCQLEEQPKHQQTSTNLSTVLATQLEQDVGALILTETQASGKIGSVTAENTKPSLPDEIKSPVSWSTCTPELAQPPTEPNSQEVAIASSRSEQPLALDLVRRSTEQLTSCLSDMNAYIAGSKERSKTSDTGESCDNNGSAKDGYTSSYDNSTENDNSGDDSDSDSASIGSDHSAGLDIPEEKGKRPQRRRWTSLDELRLRAWVQEGKVWPWIARKLQRSEQAINQHWAIMGKQDTQTARM</sequence>
<dbReference type="EMBL" id="CAMGZC010000908">
    <property type="protein sequence ID" value="CAI0650647.1"/>
    <property type="molecule type" value="Genomic_DNA"/>
</dbReference>
<feature type="region of interest" description="Disordered" evidence="1">
    <location>
        <begin position="1"/>
        <end position="51"/>
    </location>
</feature>
<feature type="compositionally biased region" description="Low complexity" evidence="1">
    <location>
        <begin position="198"/>
        <end position="209"/>
    </location>
</feature>
<evidence type="ECO:0000313" key="3">
    <source>
        <dbReference type="Proteomes" id="UP001152533"/>
    </source>
</evidence>
<feature type="compositionally biased region" description="Polar residues" evidence="1">
    <location>
        <begin position="164"/>
        <end position="182"/>
    </location>
</feature>
<feature type="region of interest" description="Disordered" evidence="1">
    <location>
        <begin position="155"/>
        <end position="224"/>
    </location>
</feature>
<proteinExistence type="predicted"/>
<accession>A0A9W4S1A1</accession>
<evidence type="ECO:0000313" key="2">
    <source>
        <dbReference type="EMBL" id="CAI0650647.1"/>
    </source>
</evidence>
<gene>
    <name evidence="2" type="ORF">CGXH109_LOCUS98253</name>
</gene>
<reference evidence="2" key="1">
    <citation type="submission" date="2022-08" db="EMBL/GenBank/DDBJ databases">
        <authorList>
            <person name="Giroux E."/>
            <person name="Giroux E."/>
        </authorList>
    </citation>
    <scope>NUCLEOTIDE SEQUENCE</scope>
    <source>
        <strain evidence="2">H1091258</strain>
    </source>
</reference>
<dbReference type="Proteomes" id="UP001152533">
    <property type="component" value="Unassembled WGS sequence"/>
</dbReference>
<name>A0A9W4S1A1_9PEZI</name>
<evidence type="ECO:0000256" key="1">
    <source>
        <dbReference type="SAM" id="MobiDB-lite"/>
    </source>
</evidence>
<evidence type="ECO:0008006" key="4">
    <source>
        <dbReference type="Google" id="ProtNLM"/>
    </source>
</evidence>
<comment type="caution">
    <text evidence="2">The sequence shown here is derived from an EMBL/GenBank/DDBJ whole genome shotgun (WGS) entry which is preliminary data.</text>
</comment>
<keyword evidence="3" id="KW-1185">Reference proteome</keyword>
<protein>
    <recommendedName>
        <fullName evidence="4">Myb-like domain-containing protein</fullName>
    </recommendedName>
</protein>
<organism evidence="2 3">
    <name type="scientific">Colletotrichum noveboracense</name>
    <dbReference type="NCBI Taxonomy" id="2664923"/>
    <lineage>
        <taxon>Eukaryota</taxon>
        <taxon>Fungi</taxon>
        <taxon>Dikarya</taxon>
        <taxon>Ascomycota</taxon>
        <taxon>Pezizomycotina</taxon>
        <taxon>Sordariomycetes</taxon>
        <taxon>Hypocreomycetidae</taxon>
        <taxon>Glomerellales</taxon>
        <taxon>Glomerellaceae</taxon>
        <taxon>Colletotrichum</taxon>
        <taxon>Colletotrichum gloeosporioides species complex</taxon>
    </lineage>
</organism>
<dbReference type="AlphaFoldDB" id="A0A9W4S1A1"/>